<dbReference type="InterPro" id="IPR002885">
    <property type="entry name" value="PPR_rpt"/>
</dbReference>
<dbReference type="PANTHER" id="PTHR47926">
    <property type="entry name" value="PENTATRICOPEPTIDE REPEAT-CONTAINING PROTEIN"/>
    <property type="match status" value="1"/>
</dbReference>
<reference evidence="4" key="1">
    <citation type="journal article" date="2013" name="Science">
        <title>The Amborella genome and the evolution of flowering plants.</title>
        <authorList>
            <consortium name="Amborella Genome Project"/>
        </authorList>
    </citation>
    <scope>NUCLEOTIDE SEQUENCE [LARGE SCALE GENOMIC DNA]</scope>
</reference>
<dbReference type="GO" id="GO:0009451">
    <property type="term" value="P:RNA modification"/>
    <property type="evidence" value="ECO:0007669"/>
    <property type="project" value="InterPro"/>
</dbReference>
<keyword evidence="4" id="KW-1185">Reference proteome</keyword>
<evidence type="ECO:0000256" key="1">
    <source>
        <dbReference type="ARBA" id="ARBA00022737"/>
    </source>
</evidence>
<dbReference type="AlphaFoldDB" id="U5D281"/>
<dbReference type="Gene3D" id="1.25.40.10">
    <property type="entry name" value="Tetratricopeptide repeat domain"/>
    <property type="match status" value="2"/>
</dbReference>
<dbReference type="NCBIfam" id="TIGR00756">
    <property type="entry name" value="PPR"/>
    <property type="match status" value="3"/>
</dbReference>
<dbReference type="Pfam" id="PF01535">
    <property type="entry name" value="PPR"/>
    <property type="match status" value="1"/>
</dbReference>
<name>U5D281_AMBTC</name>
<evidence type="ECO:0008006" key="5">
    <source>
        <dbReference type="Google" id="ProtNLM"/>
    </source>
</evidence>
<evidence type="ECO:0000313" key="4">
    <source>
        <dbReference type="Proteomes" id="UP000017836"/>
    </source>
</evidence>
<dbReference type="InterPro" id="IPR046960">
    <property type="entry name" value="PPR_At4g14850-like_plant"/>
</dbReference>
<dbReference type="PROSITE" id="PS51375">
    <property type="entry name" value="PPR"/>
    <property type="match status" value="1"/>
</dbReference>
<feature type="repeat" description="PPR" evidence="2">
    <location>
        <begin position="140"/>
        <end position="174"/>
    </location>
</feature>
<sequence length="231" mass="26167">MGASQTCTRRFIFKNRNPRQFTSMLLSATTSKPRTTLCKTQQLLDSINALCDQGQLEQAITLPQDTDHQAIKKRFPAYSCLLQACSESMAASLAQKVETHMAKTSFPHCLFLNNRRIDIYCKSGYIIEARKVFDEMSEKDLVSYNTMIHGYCCFGLLDDARQVFVQMHEKNQVSWGIMIGGYVRHEYAFEALEMFVDMNRSGLKPEPIILVAALRASVVAGSLNHGCRFML</sequence>
<proteinExistence type="predicted"/>
<dbReference type="Pfam" id="PF12854">
    <property type="entry name" value="PPR_1"/>
    <property type="match status" value="1"/>
</dbReference>
<dbReference type="EMBL" id="KI392452">
    <property type="protein sequence ID" value="ERN16355.1"/>
    <property type="molecule type" value="Genomic_DNA"/>
</dbReference>
<keyword evidence="1" id="KW-0677">Repeat</keyword>
<protein>
    <recommendedName>
        <fullName evidence="5">Pentatricopeptide repeat-containing protein</fullName>
    </recommendedName>
</protein>
<gene>
    <name evidence="3" type="ORF">AMTR_s00439p00011190</name>
</gene>
<evidence type="ECO:0000256" key="2">
    <source>
        <dbReference type="PROSITE-ProRule" id="PRU00708"/>
    </source>
</evidence>
<dbReference type="InterPro" id="IPR011990">
    <property type="entry name" value="TPR-like_helical_dom_sf"/>
</dbReference>
<dbReference type="Proteomes" id="UP000017836">
    <property type="component" value="Unassembled WGS sequence"/>
</dbReference>
<organism evidence="3 4">
    <name type="scientific">Amborella trichopoda</name>
    <dbReference type="NCBI Taxonomy" id="13333"/>
    <lineage>
        <taxon>Eukaryota</taxon>
        <taxon>Viridiplantae</taxon>
        <taxon>Streptophyta</taxon>
        <taxon>Embryophyta</taxon>
        <taxon>Tracheophyta</taxon>
        <taxon>Spermatophyta</taxon>
        <taxon>Magnoliopsida</taxon>
        <taxon>Amborellales</taxon>
        <taxon>Amborellaceae</taxon>
        <taxon>Amborella</taxon>
    </lineage>
</organism>
<dbReference type="GO" id="GO:0003723">
    <property type="term" value="F:RNA binding"/>
    <property type="evidence" value="ECO:0007669"/>
    <property type="project" value="InterPro"/>
</dbReference>
<dbReference type="eggNOG" id="KOG4197">
    <property type="taxonomic scope" value="Eukaryota"/>
</dbReference>
<evidence type="ECO:0000313" key="3">
    <source>
        <dbReference type="EMBL" id="ERN16355.1"/>
    </source>
</evidence>
<dbReference type="STRING" id="13333.U5D281"/>
<dbReference type="HOGENOM" id="CLU_1201278_0_0_1"/>
<dbReference type="Gramene" id="ERN16355">
    <property type="protein sequence ID" value="ERN16355"/>
    <property type="gene ID" value="AMTR_s00439p00011190"/>
</dbReference>
<accession>U5D281</accession>